<dbReference type="InterPro" id="IPR028994">
    <property type="entry name" value="Integrin_alpha_N"/>
</dbReference>
<dbReference type="InterPro" id="IPR000413">
    <property type="entry name" value="Integrin_alpha"/>
</dbReference>
<feature type="repeat" description="FG-GAP" evidence="12">
    <location>
        <begin position="42"/>
        <end position="104"/>
    </location>
</feature>
<feature type="repeat" description="FG-GAP" evidence="12">
    <location>
        <begin position="146"/>
        <end position="208"/>
    </location>
</feature>
<dbReference type="AlphaFoldDB" id="A0AA88YVK7"/>
<feature type="domain" description="Integrin alpha first immunoglubulin-like" evidence="14">
    <location>
        <begin position="530"/>
        <end position="690"/>
    </location>
</feature>
<feature type="repeat" description="FG-GAP" evidence="12">
    <location>
        <begin position="420"/>
        <end position="479"/>
    </location>
</feature>
<evidence type="ECO:0000256" key="1">
    <source>
        <dbReference type="ARBA" id="ARBA00004479"/>
    </source>
</evidence>
<protein>
    <submittedName>
        <fullName evidence="17">Uncharacterized protein</fullName>
    </submittedName>
</protein>
<evidence type="ECO:0000256" key="10">
    <source>
        <dbReference type="ARBA" id="ARBA00023170"/>
    </source>
</evidence>
<dbReference type="PANTHER" id="PTHR23220:SF133">
    <property type="entry name" value="INTEGRIN ALPHA-PS2"/>
    <property type="match status" value="1"/>
</dbReference>
<dbReference type="Proteomes" id="UP001186944">
    <property type="component" value="Unassembled WGS sequence"/>
</dbReference>
<gene>
    <name evidence="17" type="ORF">FSP39_017291</name>
</gene>
<sequence>MCRSCASVRRITCSGFSVCGMYSLIIVMLMLLGSTGAFNLDIDAPMIKMGDFADSMYGYSVAQHMDQGQGWILIGAPKAQTGQPGIIQGGAVYRCKIDRYNATGSLTDSSCQVIPFDRTGKFFFSFPCTRYVRGISRGNSNQRDIQGRETPVEDKSYQWFGATVVSSGDNGYILACAPRYVYKSLALDKREPVGTCYLARSRATSFEEFSPCRGNVDLDKNTVDQYHKYGYCMVGFSVAMANNGERMMIGAPGAYYWQGQVQNIYLDRNNMKYVTGEEGKEEDYKYRGTPNGAGNGIEYMVMEYKDFLFSGMHSGYSTATGNFDSDEVQDYVVGVPKAEKLRGMVELYTQSLVKIRNITGEQIGAYFGYSVAVEDLNGDKLDDIVVGAPLYSNYESVNSYDNGRVYIYYQTSKRKFRPRKKFDILDGYEPKSRFGLSLSKLGDINSDGFNDLVVGAPYGGKDGKGVVYIYHGSIGGIVTETSQEIHGQSLATSISSFGFSLSGGTDLDQNSYPDLLVGAYESETAVFLRARPVVRMMPSVRLEPNKIDLELRTCKNPWENDILVPCVLVRSCIDFDGKGVPRELDFDLHWTLDSQRNLSKRMVYADTNEHSIDLFQVRLTMGQVFCQDLKVYIEPDPRDKLTPLEVEFSYDLLEESARRRLSRNRRSAIAPIMDQYTPPSMKAAASIKKECGDDEKCIPDLFVTAERVVGGTFEGPVRLGSNSFFDIQVMVGNTGKHAEDAYNAMLYIELPPGIQYNSIQNKNYLVLFSCSYEKRNSTNFVICDIGNPLPARAKANFTLRVTPEGLDGTQEQLSFYLTANSSNQENKTDQRDNSFTLDIAVVQWPDLVIEGRQGAGQLQEQIRYNQTGVKIYKGTPYGPTVVHEYYIRNLGSSAIGSSDVNIYWPSHDEQGNPLLYITETPTLEDIEGKCDVYIIVPYNASEFLRSEKTGEFDSVAVVQQQKKRSDREKRDTLSRQTRDTTKNIAFNNKWFTFIRCILGRMDGFMKPSESGKITIKSRIWTSTLEKRGLTTGPFYLKSQARAKVRSMPFDLPLVRDSDRPVSAEVSTYVNAEKLLPQRKSVEIWKIAVAIIAGFLLLLLIVAILYCCGFFRRKRPQDEPAYNKPLIVNGQQQKVEITQRPYE</sequence>
<dbReference type="InterPro" id="IPR048286">
    <property type="entry name" value="Integrin_alpha_Ig-like_3"/>
</dbReference>
<keyword evidence="6 13" id="KW-0130">Cell adhesion</keyword>
<dbReference type="InterPro" id="IPR013517">
    <property type="entry name" value="FG-GAP"/>
</dbReference>
<evidence type="ECO:0000256" key="7">
    <source>
        <dbReference type="ARBA" id="ARBA00022989"/>
    </source>
</evidence>
<dbReference type="SUPFAM" id="SSF69318">
    <property type="entry name" value="Integrin alpha N-terminal domain"/>
    <property type="match status" value="1"/>
</dbReference>
<dbReference type="EMBL" id="VSWD01000001">
    <property type="protein sequence ID" value="KAK3108854.1"/>
    <property type="molecule type" value="Genomic_DNA"/>
</dbReference>
<proteinExistence type="inferred from homology"/>
<dbReference type="Pfam" id="PF20806">
    <property type="entry name" value="Integrin_A_Ig_3"/>
    <property type="match status" value="1"/>
</dbReference>
<dbReference type="GO" id="GO:0007229">
    <property type="term" value="P:integrin-mediated signaling pathway"/>
    <property type="evidence" value="ECO:0007669"/>
    <property type="project" value="UniProtKB-KW"/>
</dbReference>
<dbReference type="InterPro" id="IPR013519">
    <property type="entry name" value="Int_alpha_beta-p"/>
</dbReference>
<dbReference type="GO" id="GO:0098609">
    <property type="term" value="P:cell-cell adhesion"/>
    <property type="evidence" value="ECO:0007669"/>
    <property type="project" value="TreeGrafter"/>
</dbReference>
<comment type="caution">
    <text evidence="13">Lacks conserved residue(s) required for the propagation of feature annotation.</text>
</comment>
<dbReference type="Pfam" id="PF20805">
    <property type="entry name" value="Integrin_A_Ig_2"/>
    <property type="match status" value="1"/>
</dbReference>
<feature type="domain" description="Integrin alpha third immunoglobulin-like" evidence="16">
    <location>
        <begin position="878"/>
        <end position="1069"/>
    </location>
</feature>
<evidence type="ECO:0000259" key="14">
    <source>
        <dbReference type="Pfam" id="PF08441"/>
    </source>
</evidence>
<keyword evidence="7 13" id="KW-1133">Transmembrane helix</keyword>
<comment type="caution">
    <text evidence="17">The sequence shown here is derived from an EMBL/GenBank/DDBJ whole genome shotgun (WGS) entry which is preliminary data.</text>
</comment>
<dbReference type="SMART" id="SM00191">
    <property type="entry name" value="Int_alpha"/>
    <property type="match status" value="6"/>
</dbReference>
<feature type="repeat" description="FG-GAP" evidence="12">
    <location>
        <begin position="353"/>
        <end position="417"/>
    </location>
</feature>
<dbReference type="PANTHER" id="PTHR23220">
    <property type="entry name" value="INTEGRIN ALPHA"/>
    <property type="match status" value="1"/>
</dbReference>
<keyword evidence="5" id="KW-0677">Repeat</keyword>
<dbReference type="GO" id="GO:0007160">
    <property type="term" value="P:cell-matrix adhesion"/>
    <property type="evidence" value="ECO:0007669"/>
    <property type="project" value="TreeGrafter"/>
</dbReference>
<dbReference type="Gene3D" id="2.60.40.1530">
    <property type="entry name" value="ntegrin, alpha v. Chain A, domain 4"/>
    <property type="match status" value="1"/>
</dbReference>
<evidence type="ECO:0000256" key="4">
    <source>
        <dbReference type="ARBA" id="ARBA00022729"/>
    </source>
</evidence>
<evidence type="ECO:0000256" key="3">
    <source>
        <dbReference type="ARBA" id="ARBA00022692"/>
    </source>
</evidence>
<dbReference type="GO" id="GO:0033627">
    <property type="term" value="P:cell adhesion mediated by integrin"/>
    <property type="evidence" value="ECO:0007669"/>
    <property type="project" value="TreeGrafter"/>
</dbReference>
<dbReference type="Gene3D" id="2.60.40.1460">
    <property type="entry name" value="Integrin domains. Chain A, domain 2"/>
    <property type="match status" value="1"/>
</dbReference>
<dbReference type="Pfam" id="PF01839">
    <property type="entry name" value="FG-GAP"/>
    <property type="match status" value="2"/>
</dbReference>
<evidence type="ECO:0000313" key="18">
    <source>
        <dbReference type="Proteomes" id="UP001186944"/>
    </source>
</evidence>
<evidence type="ECO:0000256" key="6">
    <source>
        <dbReference type="ARBA" id="ARBA00022889"/>
    </source>
</evidence>
<dbReference type="InterPro" id="IPR048285">
    <property type="entry name" value="Integrin_alpha_Ig-like_2"/>
</dbReference>
<comment type="subcellular location">
    <subcellularLocation>
        <location evidence="1 13">Membrane</location>
        <topology evidence="1 13">Single-pass type I membrane protein</topology>
    </subcellularLocation>
</comment>
<dbReference type="Gene3D" id="2.130.10.130">
    <property type="entry name" value="Integrin alpha, N-terminal"/>
    <property type="match status" value="1"/>
</dbReference>
<evidence type="ECO:0000256" key="5">
    <source>
        <dbReference type="ARBA" id="ARBA00022737"/>
    </source>
</evidence>
<evidence type="ECO:0000313" key="17">
    <source>
        <dbReference type="EMBL" id="KAK3108854.1"/>
    </source>
</evidence>
<dbReference type="InterPro" id="IPR032695">
    <property type="entry name" value="Integrin_dom_sf"/>
</dbReference>
<dbReference type="Gene3D" id="1.20.5.930">
    <property type="entry name" value="Bicelle-embedded integrin alpha(iib) transmembrane segment"/>
    <property type="match status" value="1"/>
</dbReference>
<keyword evidence="3 13" id="KW-0812">Transmembrane</keyword>
<evidence type="ECO:0000259" key="15">
    <source>
        <dbReference type="Pfam" id="PF20805"/>
    </source>
</evidence>
<keyword evidence="18" id="KW-1185">Reference proteome</keyword>
<dbReference type="GO" id="GO:0008305">
    <property type="term" value="C:integrin complex"/>
    <property type="evidence" value="ECO:0007669"/>
    <property type="project" value="InterPro"/>
</dbReference>
<keyword evidence="8 13" id="KW-0401">Integrin</keyword>
<dbReference type="InterPro" id="IPR013649">
    <property type="entry name" value="Integrin_alpha_Ig-like_1"/>
</dbReference>
<organism evidence="17 18">
    <name type="scientific">Pinctada imbricata</name>
    <name type="common">Atlantic pearl-oyster</name>
    <name type="synonym">Pinctada martensii</name>
    <dbReference type="NCBI Taxonomy" id="66713"/>
    <lineage>
        <taxon>Eukaryota</taxon>
        <taxon>Metazoa</taxon>
        <taxon>Spiralia</taxon>
        <taxon>Lophotrochozoa</taxon>
        <taxon>Mollusca</taxon>
        <taxon>Bivalvia</taxon>
        <taxon>Autobranchia</taxon>
        <taxon>Pteriomorphia</taxon>
        <taxon>Pterioida</taxon>
        <taxon>Pterioidea</taxon>
        <taxon>Pteriidae</taxon>
        <taxon>Pinctada</taxon>
    </lineage>
</organism>
<dbReference type="PROSITE" id="PS51470">
    <property type="entry name" value="FG_GAP"/>
    <property type="match status" value="6"/>
</dbReference>
<feature type="domain" description="Integrin alpha second immunoglobulin-like" evidence="15">
    <location>
        <begin position="691"/>
        <end position="840"/>
    </location>
</feature>
<evidence type="ECO:0000256" key="13">
    <source>
        <dbReference type="RuleBase" id="RU003762"/>
    </source>
</evidence>
<evidence type="ECO:0000256" key="12">
    <source>
        <dbReference type="PROSITE-ProRule" id="PRU00803"/>
    </source>
</evidence>
<dbReference type="GO" id="GO:0005178">
    <property type="term" value="F:integrin binding"/>
    <property type="evidence" value="ECO:0007669"/>
    <property type="project" value="TreeGrafter"/>
</dbReference>
<evidence type="ECO:0000256" key="9">
    <source>
        <dbReference type="ARBA" id="ARBA00023136"/>
    </source>
</evidence>
<comment type="similarity">
    <text evidence="2 13">Belongs to the integrin alpha chain family.</text>
</comment>
<keyword evidence="10 13" id="KW-0675">Receptor</keyword>
<feature type="repeat" description="FG-GAP" evidence="12">
    <location>
        <begin position="483"/>
        <end position="545"/>
    </location>
</feature>
<evidence type="ECO:0000256" key="2">
    <source>
        <dbReference type="ARBA" id="ARBA00008054"/>
    </source>
</evidence>
<accession>A0AA88YVK7</accession>
<feature type="transmembrane region" description="Helical" evidence="13">
    <location>
        <begin position="12"/>
        <end position="32"/>
    </location>
</feature>
<feature type="transmembrane region" description="Helical" evidence="13">
    <location>
        <begin position="1083"/>
        <end position="1106"/>
    </location>
</feature>
<dbReference type="Pfam" id="PF08441">
    <property type="entry name" value="Integrin_A_Ig_1"/>
    <property type="match status" value="1"/>
</dbReference>
<dbReference type="Gene3D" id="2.60.40.1510">
    <property type="entry name" value="ntegrin, alpha v. Chain A, domain 3"/>
    <property type="match status" value="1"/>
</dbReference>
<evidence type="ECO:0000256" key="8">
    <source>
        <dbReference type="ARBA" id="ARBA00023037"/>
    </source>
</evidence>
<name>A0AA88YVK7_PINIB</name>
<keyword evidence="11" id="KW-0325">Glycoprotein</keyword>
<feature type="repeat" description="FG-GAP" evidence="12">
    <location>
        <begin position="221"/>
        <end position="273"/>
    </location>
</feature>
<dbReference type="SUPFAM" id="SSF69179">
    <property type="entry name" value="Integrin domains"/>
    <property type="match status" value="3"/>
</dbReference>
<evidence type="ECO:0000259" key="16">
    <source>
        <dbReference type="Pfam" id="PF20806"/>
    </source>
</evidence>
<dbReference type="GO" id="GO:0009897">
    <property type="term" value="C:external side of plasma membrane"/>
    <property type="evidence" value="ECO:0007669"/>
    <property type="project" value="TreeGrafter"/>
</dbReference>
<reference evidence="17" key="1">
    <citation type="submission" date="2019-08" db="EMBL/GenBank/DDBJ databases">
        <title>The improved chromosome-level genome for the pearl oyster Pinctada fucata martensii using PacBio sequencing and Hi-C.</title>
        <authorList>
            <person name="Zheng Z."/>
        </authorList>
    </citation>
    <scope>NUCLEOTIDE SEQUENCE</scope>
    <source>
        <strain evidence="17">ZZ-2019</strain>
        <tissue evidence="17">Adductor muscle</tissue>
    </source>
</reference>
<evidence type="ECO:0000256" key="11">
    <source>
        <dbReference type="ARBA" id="ARBA00023180"/>
    </source>
</evidence>
<keyword evidence="9 13" id="KW-0472">Membrane</keyword>
<dbReference type="PRINTS" id="PR01185">
    <property type="entry name" value="INTEGRINA"/>
</dbReference>
<keyword evidence="4" id="KW-0732">Signal</keyword>